<sequence length="100" mass="10853">MNAACRARGQARTAELSDISSFLAVRRLNGRCGLIEYSRARHVPETRLRARSGRQVTARGGAPATEFISVQQLSGRTPMNRSLDWGRAEVARLGSVGSPT</sequence>
<keyword evidence="2" id="KW-1185">Reference proteome</keyword>
<dbReference type="AlphaFoldDB" id="A0A370NMP4"/>
<reference evidence="2" key="1">
    <citation type="submission" date="2018-06" db="EMBL/GenBank/DDBJ databases">
        <authorList>
            <person name="Feng T."/>
            <person name="Jeon C.O."/>
        </authorList>
    </citation>
    <scope>NUCLEOTIDE SEQUENCE [LARGE SCALE GENOMIC DNA]</scope>
    <source>
        <strain evidence="2">S23</strain>
    </source>
</reference>
<name>A0A370NMP4_9BURK</name>
<dbReference type="EMBL" id="QKWJ01000054">
    <property type="protein sequence ID" value="RDK06813.1"/>
    <property type="molecule type" value="Genomic_DNA"/>
</dbReference>
<evidence type="ECO:0000313" key="2">
    <source>
        <dbReference type="Proteomes" id="UP000255165"/>
    </source>
</evidence>
<proteinExistence type="predicted"/>
<evidence type="ECO:0000313" key="1">
    <source>
        <dbReference type="EMBL" id="RDK06813.1"/>
    </source>
</evidence>
<comment type="caution">
    <text evidence="1">The sequence shown here is derived from an EMBL/GenBank/DDBJ whole genome shotgun (WGS) entry which is preliminary data.</text>
</comment>
<protein>
    <submittedName>
        <fullName evidence="1">Uncharacterized protein</fullName>
    </submittedName>
</protein>
<accession>A0A370NMP4</accession>
<organism evidence="1 2">
    <name type="scientific">Cupriavidus lacunae</name>
    <dbReference type="NCBI Taxonomy" id="2666307"/>
    <lineage>
        <taxon>Bacteria</taxon>
        <taxon>Pseudomonadati</taxon>
        <taxon>Pseudomonadota</taxon>
        <taxon>Betaproteobacteria</taxon>
        <taxon>Burkholderiales</taxon>
        <taxon>Burkholderiaceae</taxon>
        <taxon>Cupriavidus</taxon>
    </lineage>
</organism>
<dbReference type="Proteomes" id="UP000255165">
    <property type="component" value="Unassembled WGS sequence"/>
</dbReference>
<gene>
    <name evidence="1" type="ORF">DN412_29425</name>
</gene>